<dbReference type="RefSeq" id="WP_012383668.1">
    <property type="nucleotide sequence ID" value="NC_010581.1"/>
</dbReference>
<dbReference type="PROSITE" id="PS00530">
    <property type="entry name" value="RNASE_T2_1"/>
    <property type="match status" value="1"/>
</dbReference>
<dbReference type="InterPro" id="IPR001568">
    <property type="entry name" value="RNase_T2-like"/>
</dbReference>
<feature type="signal peptide" evidence="3">
    <location>
        <begin position="1"/>
        <end position="31"/>
    </location>
</feature>
<sequence length="238" mass="26019">MARLLSRTWCALAAALLAVSVMSASPLPAEAQNCGSRSCAASGEPGDFDFYLLSLSWSATYCANHRADGARRPSSQCQDGGGQGFVVHGLWPQYEQGYPSACQPSAPAPSWFILRETGDLYPDPGLARHEWRQHGSCSGKTPSAYFDDVRRARDMVTIPEIFRGDGAGWVNLTGNEIKRRFVEANPGLRADMLTLTCRGSLLSEVRVCLTRDLRGFRPCPQAMPQACRAYQISVPKPF</sequence>
<evidence type="ECO:0000313" key="5">
    <source>
        <dbReference type="Proteomes" id="UP000001695"/>
    </source>
</evidence>
<name>B2IGC5_BEII9</name>
<dbReference type="InterPro" id="IPR018188">
    <property type="entry name" value="RNase_T2_His_AS_1"/>
</dbReference>
<feature type="chain" id="PRO_5002776678" evidence="3">
    <location>
        <begin position="32"/>
        <end position="238"/>
    </location>
</feature>
<evidence type="ECO:0000256" key="3">
    <source>
        <dbReference type="SAM" id="SignalP"/>
    </source>
</evidence>
<dbReference type="GO" id="GO:0003723">
    <property type="term" value="F:RNA binding"/>
    <property type="evidence" value="ECO:0007669"/>
    <property type="project" value="InterPro"/>
</dbReference>
<dbReference type="AlphaFoldDB" id="B2IGC5"/>
<dbReference type="Pfam" id="PF00445">
    <property type="entry name" value="Ribonuclease_T2"/>
    <property type="match status" value="1"/>
</dbReference>
<reference evidence="5" key="1">
    <citation type="submission" date="2008-03" db="EMBL/GenBank/DDBJ databases">
        <title>Complete sequence of chromosome of Beijerinckia indica subsp. indica ATCC 9039.</title>
        <authorList>
            <consortium name="US DOE Joint Genome Institute"/>
            <person name="Copeland A."/>
            <person name="Lucas S."/>
            <person name="Lapidus A."/>
            <person name="Glavina del Rio T."/>
            <person name="Dalin E."/>
            <person name="Tice H."/>
            <person name="Bruce D."/>
            <person name="Goodwin L."/>
            <person name="Pitluck S."/>
            <person name="LaButti K."/>
            <person name="Schmutz J."/>
            <person name="Larimer F."/>
            <person name="Land M."/>
            <person name="Hauser L."/>
            <person name="Kyrpides N."/>
            <person name="Mikhailova N."/>
            <person name="Dunfield P.F."/>
            <person name="Dedysh S.N."/>
            <person name="Liesack W."/>
            <person name="Saw J.H."/>
            <person name="Alam M."/>
            <person name="Chen Y."/>
            <person name="Murrell J.C."/>
            <person name="Richardson P."/>
        </authorList>
    </citation>
    <scope>NUCLEOTIDE SEQUENCE [LARGE SCALE GENOMIC DNA]</scope>
    <source>
        <strain evidence="5">ATCC 9039 / DSM 1715 / NCIMB 8712</strain>
    </source>
</reference>
<dbReference type="GO" id="GO:0006401">
    <property type="term" value="P:RNA catabolic process"/>
    <property type="evidence" value="ECO:0007669"/>
    <property type="project" value="UniProtKB-ARBA"/>
</dbReference>
<dbReference type="InterPro" id="IPR039378">
    <property type="entry name" value="RNase_T2_prok"/>
</dbReference>
<dbReference type="eggNOG" id="COG3719">
    <property type="taxonomic scope" value="Bacteria"/>
</dbReference>
<accession>B2IGC5</accession>
<dbReference type="STRING" id="395963.Bind_0660"/>
<dbReference type="HOGENOM" id="CLU_069375_2_1_5"/>
<dbReference type="InterPro" id="IPR036430">
    <property type="entry name" value="RNase_T2-like_sf"/>
</dbReference>
<proteinExistence type="inferred from homology"/>
<keyword evidence="3" id="KW-0732">Signal</keyword>
<dbReference type="CDD" id="cd01062">
    <property type="entry name" value="RNase_T2_prok"/>
    <property type="match status" value="1"/>
</dbReference>
<dbReference type="SUPFAM" id="SSF55895">
    <property type="entry name" value="Ribonuclease Rh-like"/>
    <property type="match status" value="1"/>
</dbReference>
<dbReference type="KEGG" id="bid:Bind_0660"/>
<organism evidence="4 5">
    <name type="scientific">Beijerinckia indica subsp. indica (strain ATCC 9039 / DSM 1715 / NCIMB 8712)</name>
    <dbReference type="NCBI Taxonomy" id="395963"/>
    <lineage>
        <taxon>Bacteria</taxon>
        <taxon>Pseudomonadati</taxon>
        <taxon>Pseudomonadota</taxon>
        <taxon>Alphaproteobacteria</taxon>
        <taxon>Hyphomicrobiales</taxon>
        <taxon>Beijerinckiaceae</taxon>
        <taxon>Beijerinckia</taxon>
    </lineage>
</organism>
<reference evidence="4 5" key="2">
    <citation type="journal article" date="2010" name="J. Bacteriol.">
        <title>Complete genome sequence of Beijerinckia indica subsp. indica.</title>
        <authorList>
            <person name="Tamas I."/>
            <person name="Dedysh S.N."/>
            <person name="Liesack W."/>
            <person name="Stott M.B."/>
            <person name="Alam M."/>
            <person name="Murrell J.C."/>
            <person name="Dunfield P.F."/>
        </authorList>
    </citation>
    <scope>NUCLEOTIDE SEQUENCE [LARGE SCALE GENOMIC DNA]</scope>
    <source>
        <strain evidence="5">ATCC 9039 / DSM 1715 / NCIMB 8712</strain>
    </source>
</reference>
<keyword evidence="5" id="KW-1185">Reference proteome</keyword>
<comment type="similarity">
    <text evidence="1 2">Belongs to the RNase T2 family.</text>
</comment>
<dbReference type="PANTHER" id="PTHR11240:SF22">
    <property type="entry name" value="RIBONUCLEASE T2"/>
    <property type="match status" value="1"/>
</dbReference>
<dbReference type="Proteomes" id="UP000001695">
    <property type="component" value="Chromosome"/>
</dbReference>
<gene>
    <name evidence="4" type="ordered locus">Bind_0660</name>
</gene>
<evidence type="ECO:0000256" key="2">
    <source>
        <dbReference type="RuleBase" id="RU004328"/>
    </source>
</evidence>
<dbReference type="EMBL" id="CP001016">
    <property type="protein sequence ID" value="ACB94310.1"/>
    <property type="molecule type" value="Genomic_DNA"/>
</dbReference>
<protein>
    <submittedName>
        <fullName evidence="4">Ribonuclease T2</fullName>
    </submittedName>
</protein>
<evidence type="ECO:0000313" key="4">
    <source>
        <dbReference type="EMBL" id="ACB94310.1"/>
    </source>
</evidence>
<dbReference type="Gene3D" id="3.90.730.10">
    <property type="entry name" value="Ribonuclease T2-like"/>
    <property type="match status" value="1"/>
</dbReference>
<dbReference type="GO" id="GO:0033897">
    <property type="term" value="F:ribonuclease T2 activity"/>
    <property type="evidence" value="ECO:0007669"/>
    <property type="project" value="InterPro"/>
</dbReference>
<dbReference type="PANTHER" id="PTHR11240">
    <property type="entry name" value="RIBONUCLEASE T2"/>
    <property type="match status" value="1"/>
</dbReference>
<evidence type="ECO:0000256" key="1">
    <source>
        <dbReference type="ARBA" id="ARBA00007469"/>
    </source>
</evidence>